<keyword evidence="3" id="KW-1185">Reference proteome</keyword>
<dbReference type="SUPFAM" id="SSF54695">
    <property type="entry name" value="POZ domain"/>
    <property type="match status" value="1"/>
</dbReference>
<dbReference type="PANTHER" id="PTHR23312:SF8">
    <property type="entry name" value="ARMADILLO REPEAT-CONTAINING PROTEIN 5"/>
    <property type="match status" value="1"/>
</dbReference>
<dbReference type="AlphaFoldDB" id="A0A5E4M5J8"/>
<dbReference type="SUPFAM" id="SSF48371">
    <property type="entry name" value="ARM repeat"/>
    <property type="match status" value="2"/>
</dbReference>
<dbReference type="Pfam" id="PF24768">
    <property type="entry name" value="ARM_ARMC5"/>
    <property type="match status" value="1"/>
</dbReference>
<dbReference type="CDD" id="cd18186">
    <property type="entry name" value="BTB_POZ_ZBTB_KLHL-like"/>
    <property type="match status" value="1"/>
</dbReference>
<dbReference type="InterPro" id="IPR011333">
    <property type="entry name" value="SKP1/BTB/POZ_sf"/>
</dbReference>
<dbReference type="Gene3D" id="1.25.10.10">
    <property type="entry name" value="Leucine-rich Repeat Variant"/>
    <property type="match status" value="1"/>
</dbReference>
<organism evidence="2 3">
    <name type="scientific">Cinara cedri</name>
    <dbReference type="NCBI Taxonomy" id="506608"/>
    <lineage>
        <taxon>Eukaryota</taxon>
        <taxon>Metazoa</taxon>
        <taxon>Ecdysozoa</taxon>
        <taxon>Arthropoda</taxon>
        <taxon>Hexapoda</taxon>
        <taxon>Insecta</taxon>
        <taxon>Pterygota</taxon>
        <taxon>Neoptera</taxon>
        <taxon>Paraneoptera</taxon>
        <taxon>Hemiptera</taxon>
        <taxon>Sternorrhyncha</taxon>
        <taxon>Aphidomorpha</taxon>
        <taxon>Aphidoidea</taxon>
        <taxon>Aphididae</taxon>
        <taxon>Lachninae</taxon>
        <taxon>Cinara</taxon>
    </lineage>
</organism>
<dbReference type="GO" id="GO:0009653">
    <property type="term" value="P:anatomical structure morphogenesis"/>
    <property type="evidence" value="ECO:0007669"/>
    <property type="project" value="TreeGrafter"/>
</dbReference>
<name>A0A5E4M5J8_9HEMI</name>
<dbReference type="GO" id="GO:0005829">
    <property type="term" value="C:cytosol"/>
    <property type="evidence" value="ECO:0007669"/>
    <property type="project" value="TreeGrafter"/>
</dbReference>
<dbReference type="PROSITE" id="PS50097">
    <property type="entry name" value="BTB"/>
    <property type="match status" value="1"/>
</dbReference>
<evidence type="ECO:0000313" key="2">
    <source>
        <dbReference type="EMBL" id="VVC25997.1"/>
    </source>
</evidence>
<reference evidence="2 3" key="1">
    <citation type="submission" date="2019-08" db="EMBL/GenBank/DDBJ databases">
        <authorList>
            <person name="Alioto T."/>
            <person name="Alioto T."/>
            <person name="Gomez Garrido J."/>
        </authorList>
    </citation>
    <scope>NUCLEOTIDE SEQUENCE [LARGE SCALE GENOMIC DNA]</scope>
</reference>
<dbReference type="InterPro" id="IPR000210">
    <property type="entry name" value="BTB/POZ_dom"/>
</dbReference>
<protein>
    <submittedName>
        <fullName evidence="2">BTB/POZ domain,Armadillo-type fold,SKP1/BTB/POZ domain,Armadillo-like helical</fullName>
    </submittedName>
</protein>
<dbReference type="InterPro" id="IPR016024">
    <property type="entry name" value="ARM-type_fold"/>
</dbReference>
<dbReference type="Pfam" id="PF00651">
    <property type="entry name" value="BTB"/>
    <property type="match status" value="1"/>
</dbReference>
<dbReference type="Gene3D" id="3.30.710.10">
    <property type="entry name" value="Potassium Channel Kv1.1, Chain A"/>
    <property type="match status" value="1"/>
</dbReference>
<gene>
    <name evidence="2" type="ORF">CINCED_3A016625</name>
</gene>
<dbReference type="EMBL" id="CABPRJ010000023">
    <property type="protein sequence ID" value="VVC25997.1"/>
    <property type="molecule type" value="Genomic_DNA"/>
</dbReference>
<dbReference type="PANTHER" id="PTHR23312">
    <property type="entry name" value="ARMC5 ARMADILLO REPEAT-CONTAINING -RELATED"/>
    <property type="match status" value="1"/>
</dbReference>
<dbReference type="InterPro" id="IPR055445">
    <property type="entry name" value="ARM_ARMC5"/>
</dbReference>
<proteinExistence type="predicted"/>
<feature type="domain" description="BTB" evidence="1">
    <location>
        <begin position="679"/>
        <end position="739"/>
    </location>
</feature>
<evidence type="ECO:0000313" key="3">
    <source>
        <dbReference type="Proteomes" id="UP000325440"/>
    </source>
</evidence>
<evidence type="ECO:0000259" key="1">
    <source>
        <dbReference type="PROSITE" id="PS50097"/>
    </source>
</evidence>
<dbReference type="Proteomes" id="UP000325440">
    <property type="component" value="Unassembled WGS sequence"/>
</dbReference>
<dbReference type="OrthoDB" id="6086604at2759"/>
<dbReference type="InterPro" id="IPR011989">
    <property type="entry name" value="ARM-like"/>
</dbReference>
<accession>A0A5E4M5J8</accession>
<sequence length="882" mass="100189">MDSIKSALDSVAADKGRINGSLHYIRSTIAKQPNMKDELRNHGGIKILVKCLNQVNPKVLSLTLSILGDCSMNEGCRIELLGYDVIKNLCFIMKNINVDTINNRTCRIIANLTASQNCIPVMYRHNIPSIIVKVLSNTKCETATRYSAIRALRKIWENSSCNGCKEMLNCRAVRVVSEFLTTKNKDILLAVLQALISFLSNPASSKNCADHSSVILGIIGSTASEQMNTINTLVYLLPDHEIVSKIIYLMCRNNTVRPELANTCLINHIIEFLKKGYDHYLIQAMCHLLKCPHNRLRFSRLEHGINIFIDLLCNKDPVPKKLALHTLIYFQYSNILLKALIKKNLIPLLIKDLSLYVKSNKVLHVREDESKVQSFNTNSSPSICTSPARTSSMSPITSNKTTYSPLKDDNITTNTNSPDYSPVCESFDTESVNADESKSDISDIIEEEIFVELPNTYVSLTRGGIIIEALTNIIYAQNISELLASKDVWETMFDYIDYIKDEDINTNVVKILDKITCEVQNFKGILIDGFILSVHQRMCRPIHDLDKCKTCVLKNVIGIKIITNASNTFQSKFAEDMMISKMIEPDTSDTNQKLKTLISVTAPLVIQTRPKQLIEMLCRYKVYTNLCNIILDDQNPSFGDAVGAIMSLFKTLKIIYKKPHYERCRSNQKCRNRVFPKKTTVTLVMDDGTLINANKSFLSLKSPMFEAMFRCGGFKEAYENTIRLNDITSECFNCLLRLLDDYCECKLPTNINVFLELIIITDKYMLNELFDRIYPAFMKYMSVENCSIIYEWVKKTGFRLQINPSADFEVIKYLLHSNSKFSDRVKAIQDITRNDYGQHFIDDLSIILKPGLECSIYGDHNATSSLFYLSHFPNALETLKMT</sequence>